<accession>A0A1Y6K5J7</accession>
<dbReference type="Proteomes" id="UP000195514">
    <property type="component" value="Chromosome I"/>
</dbReference>
<dbReference type="EMBL" id="LT859958">
    <property type="protein sequence ID" value="SMX54846.1"/>
    <property type="molecule type" value="Genomic_DNA"/>
</dbReference>
<gene>
    <name evidence="1" type="ORF">CFX1CAM_1781</name>
</gene>
<keyword evidence="2" id="KW-1185">Reference proteome</keyword>
<reference evidence="2" key="1">
    <citation type="submission" date="2017-05" db="EMBL/GenBank/DDBJ databases">
        <authorList>
            <person name="Kirkegaard R."/>
            <person name="Mcilroy J S."/>
        </authorList>
    </citation>
    <scope>NUCLEOTIDE SEQUENCE [LARGE SCALE GENOMIC DNA]</scope>
</reference>
<sequence length="69" mass="7870">MVRTIFSDIILITASVIAYANPQIRQIETKIPDAVPDPYDEKLTQDKKSRTYEIVVFARSDGLSQVWTI</sequence>
<dbReference type="KEGG" id="abat:CFX1CAM_1781"/>
<dbReference type="AlphaFoldDB" id="A0A1Y6K5J7"/>
<organism evidence="1 2">
    <name type="scientific">Candidatus Brevifilum fermentans</name>
    <dbReference type="NCBI Taxonomy" id="1986204"/>
    <lineage>
        <taxon>Bacteria</taxon>
        <taxon>Bacillati</taxon>
        <taxon>Chloroflexota</taxon>
        <taxon>Anaerolineae</taxon>
        <taxon>Anaerolineales</taxon>
        <taxon>Anaerolineaceae</taxon>
        <taxon>Candidatus Brevifilum</taxon>
    </lineage>
</organism>
<proteinExistence type="predicted"/>
<evidence type="ECO:0000313" key="2">
    <source>
        <dbReference type="Proteomes" id="UP000195514"/>
    </source>
</evidence>
<evidence type="ECO:0000313" key="1">
    <source>
        <dbReference type="EMBL" id="SMX54846.1"/>
    </source>
</evidence>
<protein>
    <submittedName>
        <fullName evidence="1">Uncharacterized protein</fullName>
    </submittedName>
</protein>
<name>A0A1Y6K5J7_9CHLR</name>